<dbReference type="InterPro" id="IPR037925">
    <property type="entry name" value="FlgE/F/G-like"/>
</dbReference>
<dbReference type="InterPro" id="IPR020013">
    <property type="entry name" value="Flagellar_FlgE/F/G"/>
</dbReference>
<evidence type="ECO:0000259" key="5">
    <source>
        <dbReference type="Pfam" id="PF00460"/>
    </source>
</evidence>
<keyword evidence="9" id="KW-1185">Reference proteome</keyword>
<dbReference type="NCBIfam" id="TIGR03506">
    <property type="entry name" value="FlgEFG_subfam"/>
    <property type="match status" value="2"/>
</dbReference>
<comment type="caution">
    <text evidence="8">The sequence shown here is derived from an EMBL/GenBank/DDBJ whole genome shotgun (WGS) entry which is preliminary data.</text>
</comment>
<proteinExistence type="inferred from homology"/>
<evidence type="ECO:0000256" key="3">
    <source>
        <dbReference type="ARBA" id="ARBA00023143"/>
    </source>
</evidence>
<evidence type="ECO:0000313" key="8">
    <source>
        <dbReference type="EMBL" id="MCM8749329.1"/>
    </source>
</evidence>
<organism evidence="8 9">
    <name type="scientific">Thermalbibacter longus</name>
    <dbReference type="NCBI Taxonomy" id="2951981"/>
    <lineage>
        <taxon>Bacteria</taxon>
        <taxon>Pseudomonadati</taxon>
        <taxon>Thermomicrobiota</taxon>
        <taxon>Thermomicrobia</taxon>
        <taxon>Thermomicrobiales</taxon>
        <taxon>Thermomicrobiaceae</taxon>
        <taxon>Thermalbibacter</taxon>
    </lineage>
</organism>
<dbReference type="AlphaFoldDB" id="A0AA41WAN4"/>
<accession>A0AA41WAN4</accession>
<dbReference type="PANTHER" id="PTHR30435:SF19">
    <property type="entry name" value="FLAGELLAR BASAL-BODY ROD PROTEIN FLGG"/>
    <property type="match status" value="1"/>
</dbReference>
<evidence type="ECO:0000259" key="7">
    <source>
        <dbReference type="Pfam" id="PF22692"/>
    </source>
</evidence>
<comment type="subcellular location">
    <subcellularLocation>
        <location evidence="1 4">Bacterial flagellum basal body</location>
    </subcellularLocation>
</comment>
<protein>
    <submittedName>
        <fullName evidence="8">Flagellar hook-basal body complex protein</fullName>
    </submittedName>
</protein>
<dbReference type="Pfam" id="PF06429">
    <property type="entry name" value="Flg_bbr_C"/>
    <property type="match status" value="1"/>
</dbReference>
<keyword evidence="8" id="KW-0966">Cell projection</keyword>
<dbReference type="RefSeq" id="WP_284057108.1">
    <property type="nucleotide sequence ID" value="NZ_JAMSLR010000005.1"/>
</dbReference>
<feature type="domain" description="Flagellar basal body rod protein N-terminal" evidence="5">
    <location>
        <begin position="8"/>
        <end position="35"/>
    </location>
</feature>
<feature type="domain" description="Flagellar hook protein FlgE/F/G-like D1" evidence="7">
    <location>
        <begin position="97"/>
        <end position="155"/>
    </location>
</feature>
<dbReference type="PANTHER" id="PTHR30435">
    <property type="entry name" value="FLAGELLAR PROTEIN"/>
    <property type="match status" value="1"/>
</dbReference>
<gene>
    <name evidence="8" type="ORF">NET02_09240</name>
</gene>
<keyword evidence="3 4" id="KW-0975">Bacterial flagellum</keyword>
<name>A0AA41WAN4_9BACT</name>
<dbReference type="GO" id="GO:0009425">
    <property type="term" value="C:bacterial-type flagellum basal body"/>
    <property type="evidence" value="ECO:0007669"/>
    <property type="project" value="UniProtKB-SubCell"/>
</dbReference>
<sequence length="259" mass="26758">MSSLYFPAVSGIRAQQQRLDVIANNLANSNTTGYKAARAEFAALPPQDVRVARAGATVLGQVDVGSGVILNGTSRAFTQGPVQVTGNLLDVAILGSDGFFQVTTPEGVTAYIRSGTLSIDGAGRLTLGDGSLLTPPIVVPAGVRVSHVDERGVIYGLPAGATEPQPLGQIVLARFPNPNGLLAIGNNRFVATPAAGAPELGVPATDGWPAIASGMLEASNVDLADQMVQMIEAQRAYSANARALETLDEMLGLVIRTRS</sequence>
<reference evidence="8" key="1">
    <citation type="submission" date="2022-06" db="EMBL/GenBank/DDBJ databases">
        <title>CFH 74404 Thermomicrobiaceae sp.</title>
        <authorList>
            <person name="Ming H."/>
            <person name="Li W.-J."/>
            <person name="Zhao Z."/>
        </authorList>
    </citation>
    <scope>NUCLEOTIDE SEQUENCE</scope>
    <source>
        <strain evidence="8">CFH 74404</strain>
    </source>
</reference>
<keyword evidence="8" id="KW-0969">Cilium</keyword>
<evidence type="ECO:0000259" key="6">
    <source>
        <dbReference type="Pfam" id="PF06429"/>
    </source>
</evidence>
<dbReference type="EMBL" id="JAMSLR010000005">
    <property type="protein sequence ID" value="MCM8749329.1"/>
    <property type="molecule type" value="Genomic_DNA"/>
</dbReference>
<feature type="domain" description="Flagellar basal-body/hook protein C-terminal" evidence="6">
    <location>
        <begin position="213"/>
        <end position="253"/>
    </location>
</feature>
<dbReference type="Pfam" id="PF22692">
    <property type="entry name" value="LlgE_F_G_D1"/>
    <property type="match status" value="1"/>
</dbReference>
<dbReference type="SUPFAM" id="SSF117143">
    <property type="entry name" value="Flagellar hook protein flgE"/>
    <property type="match status" value="1"/>
</dbReference>
<dbReference type="GO" id="GO:0071978">
    <property type="term" value="P:bacterial-type flagellum-dependent swarming motility"/>
    <property type="evidence" value="ECO:0007669"/>
    <property type="project" value="TreeGrafter"/>
</dbReference>
<dbReference type="Proteomes" id="UP001165306">
    <property type="component" value="Unassembled WGS sequence"/>
</dbReference>
<dbReference type="InterPro" id="IPR001444">
    <property type="entry name" value="Flag_bb_rod_N"/>
</dbReference>
<keyword evidence="8" id="KW-0282">Flagellum</keyword>
<evidence type="ECO:0000256" key="4">
    <source>
        <dbReference type="RuleBase" id="RU362116"/>
    </source>
</evidence>
<dbReference type="Pfam" id="PF00460">
    <property type="entry name" value="Flg_bb_rod"/>
    <property type="match status" value="1"/>
</dbReference>
<evidence type="ECO:0000313" key="9">
    <source>
        <dbReference type="Proteomes" id="UP001165306"/>
    </source>
</evidence>
<dbReference type="InterPro" id="IPR053967">
    <property type="entry name" value="LlgE_F_G-like_D1"/>
</dbReference>
<dbReference type="InterPro" id="IPR010930">
    <property type="entry name" value="Flg_bb/hook_C_dom"/>
</dbReference>
<evidence type="ECO:0000256" key="2">
    <source>
        <dbReference type="ARBA" id="ARBA00009677"/>
    </source>
</evidence>
<comment type="similarity">
    <text evidence="2 4">Belongs to the flagella basal body rod proteins family.</text>
</comment>
<evidence type="ECO:0000256" key="1">
    <source>
        <dbReference type="ARBA" id="ARBA00004117"/>
    </source>
</evidence>